<feature type="transmembrane region" description="Helical" evidence="7">
    <location>
        <begin position="264"/>
        <end position="286"/>
    </location>
</feature>
<dbReference type="NCBIfam" id="TIGR01197">
    <property type="entry name" value="nramp"/>
    <property type="match status" value="1"/>
</dbReference>
<dbReference type="NCBIfam" id="NF001923">
    <property type="entry name" value="PRK00701.1"/>
    <property type="match status" value="1"/>
</dbReference>
<dbReference type="GO" id="GO:0015086">
    <property type="term" value="F:cadmium ion transmembrane transporter activity"/>
    <property type="evidence" value="ECO:0007669"/>
    <property type="project" value="TreeGrafter"/>
</dbReference>
<dbReference type="GO" id="GO:0034755">
    <property type="term" value="P:iron ion transmembrane transport"/>
    <property type="evidence" value="ECO:0007669"/>
    <property type="project" value="TreeGrafter"/>
</dbReference>
<evidence type="ECO:0000256" key="1">
    <source>
        <dbReference type="ARBA" id="ARBA00004141"/>
    </source>
</evidence>
<evidence type="ECO:0000256" key="6">
    <source>
        <dbReference type="ARBA" id="ARBA00023136"/>
    </source>
</evidence>
<feature type="transmembrane region" description="Helical" evidence="7">
    <location>
        <begin position="306"/>
        <end position="329"/>
    </location>
</feature>
<dbReference type="HOGENOM" id="CLU_020088_2_0_4"/>
<dbReference type="Pfam" id="PF01566">
    <property type="entry name" value="Nramp"/>
    <property type="match status" value="1"/>
</dbReference>
<dbReference type="KEGG" id="bpx:BUPH_02704"/>
<feature type="transmembrane region" description="Helical" evidence="7">
    <location>
        <begin position="443"/>
        <end position="461"/>
    </location>
</feature>
<protein>
    <submittedName>
        <fullName evidence="8">Manganese transport protein</fullName>
    </submittedName>
</protein>
<gene>
    <name evidence="8" type="ORF">BUPH_02704</name>
</gene>
<evidence type="ECO:0000256" key="4">
    <source>
        <dbReference type="ARBA" id="ARBA00022847"/>
    </source>
</evidence>
<proteinExistence type="predicted"/>
<dbReference type="EMBL" id="CP003863">
    <property type="protein sequence ID" value="AFT86286.1"/>
    <property type="molecule type" value="Genomic_DNA"/>
</dbReference>
<sequence length="532" mass="56692">MSWLQRQVDHRSLTLQIRVVSLTTQAVGWAICPLLRNSTARTASSIRLSRGRFACRRSDNGDEFEGSIWGGNGARYYDLVCIAAGSPDSVHAGSRDNAPHSTIAGGIGCDHVGPLDRAPRVRGRWFSFVGAGAMVAVGYMDPGNWATALGSGAKYGYQLLSVVLLASLMGLLLQWVASRVGVVTGLDLAQLCRERYSRRTTLFLWITCEIAIVACDVAEVVGSAVALQLLLGVSLRVGVVMSAIGTFVMLALQSKGQRPLQVVIATLIFFVGFCFVVELALANPSWRGVLAGFTPSPALLRDAGMIWFAAGILGATVMPHNLYLHSALVKDHAKGRDEQRIADAMRGVNIDTFCSLSLAFTVNASLLIVAAAVFHANGHYDVSDLADAHRLIAPLVGSKWASVIFAGALLACGLNATVTGTLAGQAVMEGFLQLKSVRWSRALLTRALAIGPALLAVGAFGEHGSNQLLVASQVVLSVQLPLAVVPLVRFASDARLMGRFRVKRIPLLMAWLCAGIIVLLNVALLWQLMTGL</sequence>
<evidence type="ECO:0000313" key="9">
    <source>
        <dbReference type="Proteomes" id="UP000010105"/>
    </source>
</evidence>
<keyword evidence="3 7" id="KW-0812">Transmembrane</keyword>
<keyword evidence="6 7" id="KW-0472">Membrane</keyword>
<organism evidence="8 9">
    <name type="scientific">Paraburkholderia phenoliruptrix BR3459a</name>
    <dbReference type="NCBI Taxonomy" id="1229205"/>
    <lineage>
        <taxon>Bacteria</taxon>
        <taxon>Pseudomonadati</taxon>
        <taxon>Pseudomonadota</taxon>
        <taxon>Betaproteobacteria</taxon>
        <taxon>Burkholderiales</taxon>
        <taxon>Burkholderiaceae</taxon>
        <taxon>Paraburkholderia</taxon>
    </lineage>
</organism>
<dbReference type="GO" id="GO:0005384">
    <property type="term" value="F:manganese ion transmembrane transporter activity"/>
    <property type="evidence" value="ECO:0007669"/>
    <property type="project" value="TreeGrafter"/>
</dbReference>
<dbReference type="PATRIC" id="fig|1229205.11.peg.2482"/>
<dbReference type="PANTHER" id="PTHR11706">
    <property type="entry name" value="SOLUTE CARRIER PROTEIN FAMILY 11 MEMBER"/>
    <property type="match status" value="1"/>
</dbReference>
<feature type="transmembrane region" description="Helical" evidence="7">
    <location>
        <begin position="350"/>
        <end position="374"/>
    </location>
</feature>
<accession>K0DJX4</accession>
<feature type="transmembrane region" description="Helical" evidence="7">
    <location>
        <begin position="160"/>
        <end position="182"/>
    </location>
</feature>
<evidence type="ECO:0000256" key="7">
    <source>
        <dbReference type="SAM" id="Phobius"/>
    </source>
</evidence>
<dbReference type="PRINTS" id="PR00447">
    <property type="entry name" value="NATRESASSCMP"/>
</dbReference>
<feature type="transmembrane region" description="Helical" evidence="7">
    <location>
        <begin position="123"/>
        <end position="140"/>
    </location>
</feature>
<comment type="subcellular location">
    <subcellularLocation>
        <location evidence="1">Membrane</location>
        <topology evidence="1">Multi-pass membrane protein</topology>
    </subcellularLocation>
</comment>
<feature type="transmembrane region" description="Helical" evidence="7">
    <location>
        <begin position="233"/>
        <end position="252"/>
    </location>
</feature>
<evidence type="ECO:0000313" key="8">
    <source>
        <dbReference type="EMBL" id="AFT86286.1"/>
    </source>
</evidence>
<name>K0DJX4_9BURK</name>
<dbReference type="AlphaFoldDB" id="K0DJX4"/>
<keyword evidence="5 7" id="KW-1133">Transmembrane helix</keyword>
<dbReference type="GO" id="GO:0015293">
    <property type="term" value="F:symporter activity"/>
    <property type="evidence" value="ECO:0007669"/>
    <property type="project" value="UniProtKB-KW"/>
</dbReference>
<evidence type="ECO:0000256" key="2">
    <source>
        <dbReference type="ARBA" id="ARBA00022448"/>
    </source>
</evidence>
<dbReference type="Proteomes" id="UP000010105">
    <property type="component" value="Chromosome 1"/>
</dbReference>
<dbReference type="eggNOG" id="COG1914">
    <property type="taxonomic scope" value="Bacteria"/>
</dbReference>
<dbReference type="NCBIfam" id="NF037982">
    <property type="entry name" value="Nramp_1"/>
    <property type="match status" value="1"/>
</dbReference>
<keyword evidence="2" id="KW-0813">Transport</keyword>
<feature type="transmembrane region" description="Helical" evidence="7">
    <location>
        <begin position="467"/>
        <end position="488"/>
    </location>
</feature>
<feature type="transmembrane region" description="Helical" evidence="7">
    <location>
        <begin position="202"/>
        <end position="227"/>
    </location>
</feature>
<evidence type="ECO:0000256" key="3">
    <source>
        <dbReference type="ARBA" id="ARBA00022692"/>
    </source>
</evidence>
<keyword evidence="4" id="KW-0769">Symport</keyword>
<feature type="transmembrane region" description="Helical" evidence="7">
    <location>
        <begin position="508"/>
        <end position="529"/>
    </location>
</feature>
<reference evidence="8 9" key="1">
    <citation type="journal article" date="2012" name="J. Bacteriol.">
        <title>Complete Genome Sequence of Burkholderia phenoliruptrix BR3459a (CLA1), a Heat-Tolerant, Nitrogen-Fixing Symbiont of Mimosa flocculosa.</title>
        <authorList>
            <person name="de Oliveira Cunha C."/>
            <person name="Goda Zuleta L.F."/>
            <person name="Paula de Almeida L.G."/>
            <person name="Prioli Ciapina L."/>
            <person name="Lustrino Borges W."/>
            <person name="Pitard R.M."/>
            <person name="Baldani J.I."/>
            <person name="Straliotto R."/>
            <person name="de Faria S.M."/>
            <person name="Hungria M."/>
            <person name="Sousa Cavada B."/>
            <person name="Mercante F.M."/>
            <person name="Ribeiro de Vasconcelos A.T."/>
        </authorList>
    </citation>
    <scope>NUCLEOTIDE SEQUENCE [LARGE SCALE GENOMIC DNA]</scope>
    <source>
        <strain evidence="8 9">BR3459a</strain>
    </source>
</reference>
<dbReference type="GO" id="GO:0005886">
    <property type="term" value="C:plasma membrane"/>
    <property type="evidence" value="ECO:0007669"/>
    <property type="project" value="TreeGrafter"/>
</dbReference>
<dbReference type="PANTHER" id="PTHR11706:SF33">
    <property type="entry name" value="NATURAL RESISTANCE-ASSOCIATED MACROPHAGE PROTEIN 2"/>
    <property type="match status" value="1"/>
</dbReference>
<dbReference type="InterPro" id="IPR001046">
    <property type="entry name" value="NRAMP_fam"/>
</dbReference>
<feature type="transmembrane region" description="Helical" evidence="7">
    <location>
        <begin position="400"/>
        <end position="423"/>
    </location>
</feature>
<evidence type="ECO:0000256" key="5">
    <source>
        <dbReference type="ARBA" id="ARBA00022989"/>
    </source>
</evidence>